<dbReference type="InterPro" id="IPR010064">
    <property type="entry name" value="HK97-gp10_tail"/>
</dbReference>
<keyword evidence="1" id="KW-0175">Coiled coil</keyword>
<evidence type="ECO:0000256" key="1">
    <source>
        <dbReference type="SAM" id="Coils"/>
    </source>
</evidence>
<accession>A0A9D9I0G9</accession>
<dbReference type="EMBL" id="JADIML010000206">
    <property type="protein sequence ID" value="MBO8463754.1"/>
    <property type="molecule type" value="Genomic_DNA"/>
</dbReference>
<protein>
    <submittedName>
        <fullName evidence="2">HK97 gp10 family phage protein</fullName>
    </submittedName>
</protein>
<reference evidence="2" key="1">
    <citation type="submission" date="2020-10" db="EMBL/GenBank/DDBJ databases">
        <authorList>
            <person name="Gilroy R."/>
        </authorList>
    </citation>
    <scope>NUCLEOTIDE SEQUENCE</scope>
    <source>
        <strain evidence="2">E3-2379</strain>
    </source>
</reference>
<comment type="caution">
    <text evidence="2">The sequence shown here is derived from an EMBL/GenBank/DDBJ whole genome shotgun (WGS) entry which is preliminary data.</text>
</comment>
<gene>
    <name evidence="2" type="ORF">IAC13_07480</name>
</gene>
<dbReference type="Proteomes" id="UP000823618">
    <property type="component" value="Unassembled WGS sequence"/>
</dbReference>
<reference evidence="2" key="2">
    <citation type="journal article" date="2021" name="PeerJ">
        <title>Extensive microbial diversity within the chicken gut microbiome revealed by metagenomics and culture.</title>
        <authorList>
            <person name="Gilroy R."/>
            <person name="Ravi A."/>
            <person name="Getino M."/>
            <person name="Pursley I."/>
            <person name="Horton D.L."/>
            <person name="Alikhan N.F."/>
            <person name="Baker D."/>
            <person name="Gharbi K."/>
            <person name="Hall N."/>
            <person name="Watson M."/>
            <person name="Adriaenssens E.M."/>
            <person name="Foster-Nyarko E."/>
            <person name="Jarju S."/>
            <person name="Secka A."/>
            <person name="Antonio M."/>
            <person name="Oren A."/>
            <person name="Chaudhuri R.R."/>
            <person name="La Ragione R."/>
            <person name="Hildebrand F."/>
            <person name="Pallen M.J."/>
        </authorList>
    </citation>
    <scope>NUCLEOTIDE SEQUENCE</scope>
    <source>
        <strain evidence="2">E3-2379</strain>
    </source>
</reference>
<dbReference type="Pfam" id="PF04883">
    <property type="entry name" value="HK97-gp10_like"/>
    <property type="match status" value="1"/>
</dbReference>
<dbReference type="AlphaFoldDB" id="A0A9D9I0G9"/>
<evidence type="ECO:0000313" key="2">
    <source>
        <dbReference type="EMBL" id="MBO8463754.1"/>
    </source>
</evidence>
<proteinExistence type="predicted"/>
<name>A0A9D9I0G9_9FIRM</name>
<evidence type="ECO:0000313" key="3">
    <source>
        <dbReference type="Proteomes" id="UP000823618"/>
    </source>
</evidence>
<sequence>MGKNVDIRQLREFQKKLERMQKDNNEFLEACAKELAARLLAKVIKRTPVGDYSDTYDLEDDGENKFLVMSDKQGGTLRKGWSTSEITKVGDTYQVEVFNDTKYASYVEYGHRQKPGRYVSAIGKRLKKGWVEGRFMLTISEQELQRDAPRILEKKIEKMLKEGLK</sequence>
<feature type="coiled-coil region" evidence="1">
    <location>
        <begin position="3"/>
        <end position="30"/>
    </location>
</feature>
<organism evidence="2 3">
    <name type="scientific">Candidatus Scybalomonas excrementavium</name>
    <dbReference type="NCBI Taxonomy" id="2840943"/>
    <lineage>
        <taxon>Bacteria</taxon>
        <taxon>Bacillati</taxon>
        <taxon>Bacillota</taxon>
        <taxon>Clostridia</taxon>
        <taxon>Lachnospirales</taxon>
        <taxon>Lachnospiraceae</taxon>
        <taxon>Lachnospiraceae incertae sedis</taxon>
        <taxon>Candidatus Scybalomonas</taxon>
    </lineage>
</organism>